<feature type="transmembrane region" description="Helical" evidence="1">
    <location>
        <begin position="224"/>
        <end position="244"/>
    </location>
</feature>
<evidence type="ECO:0000313" key="3">
    <source>
        <dbReference type="Proteomes" id="UP000561438"/>
    </source>
</evidence>
<comment type="cofactor">
    <cofactor evidence="1">
        <name>Fe(2+)</name>
        <dbReference type="ChEBI" id="CHEBI:29033"/>
    </cofactor>
</comment>
<comment type="caution">
    <text evidence="1">Lacks conserved residue(s) required for the propagation of feature annotation.</text>
</comment>
<keyword evidence="1" id="KW-0812">Transmembrane</keyword>
<keyword evidence="1" id="KW-1003">Cell membrane</keyword>
<feature type="transmembrane region" description="Helical" evidence="1">
    <location>
        <begin position="68"/>
        <end position="98"/>
    </location>
</feature>
<organism evidence="2 3">
    <name type="scientific">Qipengyuania atrilutea</name>
    <dbReference type="NCBI Taxonomy" id="2744473"/>
    <lineage>
        <taxon>Bacteria</taxon>
        <taxon>Pseudomonadati</taxon>
        <taxon>Pseudomonadota</taxon>
        <taxon>Alphaproteobacteria</taxon>
        <taxon>Sphingomonadales</taxon>
        <taxon>Erythrobacteraceae</taxon>
        <taxon>Qipengyuania</taxon>
    </lineage>
</organism>
<dbReference type="RefSeq" id="WP_176267242.1">
    <property type="nucleotide sequence ID" value="NZ_JABWGV010000002.1"/>
</dbReference>
<keyword evidence="1" id="KW-0223">Dioxygenase</keyword>
<evidence type="ECO:0000256" key="1">
    <source>
        <dbReference type="HAMAP-Rule" id="MF_02093"/>
    </source>
</evidence>
<comment type="function">
    <text evidence="1">Catalyzes the cleavage of beta-carotene at its central double bond (15,15') to yield two molecules of all-trans-retinal.</text>
</comment>
<proteinExistence type="inferred from homology"/>
<sequence>MQRITRIRKAGPWHDAGALLAWAALILAAIAQISGGIAPLVLGLVLFAAGLSHGAGDEQRGLMKRFGLIQAAAYLVVGAAVAGLFLAEPLAGLALFLALSAWHFARSDCAMGPLARGAIAALATGGSALFRPRETTEVFEAVIAHSVPGIFMDLVALAGIAGCVLVVISLVRNERGCGEALIALAATALLSPVLAVGLIFLVGHAIPIQRRQIAAYGQRTVWKAVALPTLIAFAGGAGLAVLTATCRLELELAAALAFGLATPHMLTERLER</sequence>
<comment type="subcellular location">
    <subcellularLocation>
        <location evidence="1">Cell membrane</location>
        <topology evidence="1">Multi-pass membrane protein</topology>
    </subcellularLocation>
</comment>
<keyword evidence="1" id="KW-0472">Membrane</keyword>
<dbReference type="HAMAP" id="MF_02093">
    <property type="entry name" value="Beta_carotene_diox"/>
    <property type="match status" value="1"/>
</dbReference>
<keyword evidence="1" id="KW-0408">Iron</keyword>
<dbReference type="AlphaFoldDB" id="A0A850GZ78"/>
<comment type="similarity">
    <text evidence="1">Belongs to the Brp/Blh beta-carotene diooxygenase family.</text>
</comment>
<feature type="transmembrane region" description="Helical" evidence="1">
    <location>
        <begin position="180"/>
        <end position="203"/>
    </location>
</feature>
<feature type="transmembrane region" description="Helical" evidence="1">
    <location>
        <begin position="142"/>
        <end position="168"/>
    </location>
</feature>
<keyword evidence="1" id="KW-1133">Transmembrane helix</keyword>
<evidence type="ECO:0000313" key="2">
    <source>
        <dbReference type="EMBL" id="NVD44964.1"/>
    </source>
</evidence>
<gene>
    <name evidence="2" type="ORF">HUV48_08005</name>
</gene>
<name>A0A850GZ78_9SPHN</name>
<dbReference type="EC" id="1.13.11.63" evidence="1"/>
<comment type="caution">
    <text evidence="2">The sequence shown here is derived from an EMBL/GenBank/DDBJ whole genome shotgun (WGS) entry which is preliminary data.</text>
</comment>
<feature type="transmembrane region" description="Helical" evidence="1">
    <location>
        <begin position="37"/>
        <end position="56"/>
    </location>
</feature>
<dbReference type="GO" id="GO:0005506">
    <property type="term" value="F:iron ion binding"/>
    <property type="evidence" value="ECO:0007669"/>
    <property type="project" value="UniProtKB-UniRule"/>
</dbReference>
<accession>A0A850GZ78</accession>
<dbReference type="EMBL" id="JABWGV010000002">
    <property type="protein sequence ID" value="NVD44964.1"/>
    <property type="molecule type" value="Genomic_DNA"/>
</dbReference>
<dbReference type="GO" id="GO:0010436">
    <property type="term" value="F:carotenoid dioxygenase activity"/>
    <property type="evidence" value="ECO:0007669"/>
    <property type="project" value="UniProtKB-UniRule"/>
</dbReference>
<keyword evidence="1" id="KW-0560">Oxidoreductase</keyword>
<reference evidence="2 3" key="1">
    <citation type="submission" date="2020-06" db="EMBL/GenBank/DDBJ databases">
        <title>Altererythrobacter sp. HHU K3-1.</title>
        <authorList>
            <person name="Zhang D."/>
            <person name="Xue H."/>
        </authorList>
    </citation>
    <scope>NUCLEOTIDE SEQUENCE [LARGE SCALE GENOMIC DNA]</scope>
    <source>
        <strain evidence="2 3">HHU K3-1</strain>
    </source>
</reference>
<protein>
    <recommendedName>
        <fullName evidence="1">Probable beta-carotene 15,15'-dioxygenase</fullName>
        <ecNumber evidence="1">1.13.11.63</ecNumber>
    </recommendedName>
</protein>
<dbReference type="GO" id="GO:0016121">
    <property type="term" value="P:carotene catabolic process"/>
    <property type="evidence" value="ECO:0007669"/>
    <property type="project" value="UniProtKB-UniRule"/>
</dbReference>
<comment type="catalytic activity">
    <reaction evidence="1">
        <text>all-trans-beta-carotene + O2 = 2 all-trans-retinal</text>
        <dbReference type="Rhea" id="RHEA:32887"/>
        <dbReference type="ChEBI" id="CHEBI:15379"/>
        <dbReference type="ChEBI" id="CHEBI:17579"/>
        <dbReference type="ChEBI" id="CHEBI:17898"/>
        <dbReference type="EC" id="1.13.11.63"/>
    </reaction>
</comment>
<dbReference type="Proteomes" id="UP000561438">
    <property type="component" value="Unassembled WGS sequence"/>
</dbReference>
<dbReference type="GO" id="GO:0003834">
    <property type="term" value="F:beta-carotene 15,15'-dioxygenase activity"/>
    <property type="evidence" value="ECO:0007669"/>
    <property type="project" value="UniProtKB-EC"/>
</dbReference>
<dbReference type="Pfam" id="PF15461">
    <property type="entry name" value="BCD"/>
    <property type="match status" value="1"/>
</dbReference>
<dbReference type="GO" id="GO:0005886">
    <property type="term" value="C:plasma membrane"/>
    <property type="evidence" value="ECO:0007669"/>
    <property type="project" value="UniProtKB-SubCell"/>
</dbReference>
<dbReference type="InterPro" id="IPR022270">
    <property type="entry name" value="Blh_diox"/>
</dbReference>
<keyword evidence="3" id="KW-1185">Reference proteome</keyword>
<keyword evidence="1" id="KW-0479">Metal-binding</keyword>